<dbReference type="PATRIC" id="fig|1173027.3.peg.917"/>
<dbReference type="KEGG" id="mic:Mic7113_0833"/>
<dbReference type="InterPro" id="IPR011110">
    <property type="entry name" value="Reg_prop"/>
</dbReference>
<dbReference type="OrthoDB" id="569315at2"/>
<evidence type="ECO:0000313" key="2">
    <source>
        <dbReference type="EMBL" id="AFZ16740.1"/>
    </source>
</evidence>
<accession>K9W8L0</accession>
<protein>
    <submittedName>
        <fullName evidence="2">Putative transcriptional regulator</fullName>
    </submittedName>
</protein>
<evidence type="ECO:0000313" key="3">
    <source>
        <dbReference type="Proteomes" id="UP000010471"/>
    </source>
</evidence>
<sequence>MSSQDYRLDLPVPVSGEDLPIPVADAGPQEEKAREKAHLEWSNMASQRHIRDLAVDPVQGDLWLATGGGLLHWQLEKNRFTRYASEHGLPGNSVVAVAVDGLGQVWAASEQFGLSYLKNDIWRPYRILGEIKVSCLTLDSTGRLWVGTASGIYAIKSPDRKPAIELPPAGHPPRAILLRRRYANAVTSSNQRRQVTLNSAPTSLIRPLHLNCYAASPSNNLTAN</sequence>
<proteinExistence type="predicted"/>
<dbReference type="eggNOG" id="COG3292">
    <property type="taxonomic scope" value="Bacteria"/>
</dbReference>
<dbReference type="InterPro" id="IPR015943">
    <property type="entry name" value="WD40/YVTN_repeat-like_dom_sf"/>
</dbReference>
<gene>
    <name evidence="2" type="ORF">Mic7113_0833</name>
</gene>
<feature type="region of interest" description="Disordered" evidence="1">
    <location>
        <begin position="1"/>
        <end position="30"/>
    </location>
</feature>
<dbReference type="RefSeq" id="WP_015180900.1">
    <property type="nucleotide sequence ID" value="NC_019738.1"/>
</dbReference>
<organism evidence="2 3">
    <name type="scientific">Allocoleopsis franciscana PCC 7113</name>
    <dbReference type="NCBI Taxonomy" id="1173027"/>
    <lineage>
        <taxon>Bacteria</taxon>
        <taxon>Bacillati</taxon>
        <taxon>Cyanobacteriota</taxon>
        <taxon>Cyanophyceae</taxon>
        <taxon>Coleofasciculales</taxon>
        <taxon>Coleofasciculaceae</taxon>
        <taxon>Allocoleopsis</taxon>
        <taxon>Allocoleopsis franciscana</taxon>
    </lineage>
</organism>
<dbReference type="SUPFAM" id="SSF63829">
    <property type="entry name" value="Calcium-dependent phosphotriesterase"/>
    <property type="match status" value="1"/>
</dbReference>
<reference evidence="2 3" key="1">
    <citation type="submission" date="2012-06" db="EMBL/GenBank/DDBJ databases">
        <title>Finished chromosome of genome of Microcoleus sp. PCC 7113.</title>
        <authorList>
            <consortium name="US DOE Joint Genome Institute"/>
            <person name="Gugger M."/>
            <person name="Coursin T."/>
            <person name="Rippka R."/>
            <person name="Tandeau De Marsac N."/>
            <person name="Huntemann M."/>
            <person name="Wei C.-L."/>
            <person name="Han J."/>
            <person name="Detter J.C."/>
            <person name="Han C."/>
            <person name="Tapia R."/>
            <person name="Chen A."/>
            <person name="Kyrpides N."/>
            <person name="Mavromatis K."/>
            <person name="Markowitz V."/>
            <person name="Szeto E."/>
            <person name="Ivanova N."/>
            <person name="Pagani I."/>
            <person name="Pati A."/>
            <person name="Goodwin L."/>
            <person name="Nordberg H.P."/>
            <person name="Cantor M.N."/>
            <person name="Hua S.X."/>
            <person name="Woyke T."/>
            <person name="Kerfeld C.A."/>
        </authorList>
    </citation>
    <scope>NUCLEOTIDE SEQUENCE [LARGE SCALE GENOMIC DNA]</scope>
    <source>
        <strain evidence="2 3">PCC 7113</strain>
    </source>
</reference>
<dbReference type="Gene3D" id="2.130.10.10">
    <property type="entry name" value="YVTN repeat-like/Quinoprotein amine dehydrogenase"/>
    <property type="match status" value="1"/>
</dbReference>
<evidence type="ECO:0000256" key="1">
    <source>
        <dbReference type="SAM" id="MobiDB-lite"/>
    </source>
</evidence>
<dbReference type="HOGENOM" id="CLU_1233856_0_0_3"/>
<name>K9W8L0_9CYAN</name>
<dbReference type="STRING" id="1173027.Mic7113_0833"/>
<dbReference type="Pfam" id="PF07494">
    <property type="entry name" value="Reg_prop"/>
    <property type="match status" value="1"/>
</dbReference>
<dbReference type="EMBL" id="CP003630">
    <property type="protein sequence ID" value="AFZ16740.1"/>
    <property type="molecule type" value="Genomic_DNA"/>
</dbReference>
<dbReference type="AlphaFoldDB" id="K9W8L0"/>
<keyword evidence="3" id="KW-1185">Reference proteome</keyword>
<dbReference type="Proteomes" id="UP000010471">
    <property type="component" value="Chromosome"/>
</dbReference>